<dbReference type="AlphaFoldDB" id="W0N2E2"/>
<gene>
    <name evidence="1" type="ORF">N018_18830</name>
</gene>
<dbReference type="HOGENOM" id="CLU_3357917_0_0_6"/>
<name>W0N2E2_PSESX</name>
<dbReference type="EMBL" id="CP007014">
    <property type="protein sequence ID" value="AHG43660.1"/>
    <property type="molecule type" value="Genomic_DNA"/>
</dbReference>
<accession>W0N2E2</accession>
<reference evidence="1 2" key="1">
    <citation type="submission" date="2013-12" db="EMBL/GenBank/DDBJ databases">
        <title>Interactions Between Genome Architecture and Virulence Genes in Pseudomonas syringae, strain CC1557 as a model.</title>
        <authorList>
            <person name="Baltrus D."/>
            <person name="Hockett K."/>
            <person name="Karlsrud E."/>
            <person name="Dougherty K."/>
            <person name="Nishimura M."/>
        </authorList>
    </citation>
    <scope>NUCLEOTIDE SEQUENCE [LARGE SCALE GENOMIC DNA]</scope>
    <source>
        <strain evidence="1 2">CC1557</strain>
    </source>
</reference>
<organism evidence="1 2">
    <name type="scientific">Pseudomonas syringae CC1557</name>
    <dbReference type="NCBI Taxonomy" id="1357279"/>
    <lineage>
        <taxon>Bacteria</taxon>
        <taxon>Pseudomonadati</taxon>
        <taxon>Pseudomonadota</taxon>
        <taxon>Gammaproteobacteria</taxon>
        <taxon>Pseudomonadales</taxon>
        <taxon>Pseudomonadaceae</taxon>
        <taxon>Pseudomonas</taxon>
        <taxon>Pseudomonas syringae</taxon>
    </lineage>
</organism>
<protein>
    <submittedName>
        <fullName evidence="1">Uncharacterized protein</fullName>
    </submittedName>
</protein>
<evidence type="ECO:0000313" key="1">
    <source>
        <dbReference type="EMBL" id="AHG43660.1"/>
    </source>
</evidence>
<dbReference type="Proteomes" id="UP000019089">
    <property type="component" value="Chromosome"/>
</dbReference>
<dbReference type="KEGG" id="psyr:N018_18830"/>
<sequence>MTYAIWDPYAVHEDFSEAAEMLLHGFDSDLGITQDI</sequence>
<proteinExistence type="predicted"/>
<evidence type="ECO:0000313" key="2">
    <source>
        <dbReference type="Proteomes" id="UP000019089"/>
    </source>
</evidence>